<dbReference type="InterPro" id="IPR007111">
    <property type="entry name" value="NACHT_NTPase"/>
</dbReference>
<evidence type="ECO:0000256" key="1">
    <source>
        <dbReference type="ARBA" id="ARBA00022737"/>
    </source>
</evidence>
<keyword evidence="4" id="KW-1185">Reference proteome</keyword>
<feature type="domain" description="NACHT" evidence="2">
    <location>
        <begin position="63"/>
        <end position="214"/>
    </location>
</feature>
<evidence type="ECO:0000313" key="3">
    <source>
        <dbReference type="EMBL" id="KAF5328579.1"/>
    </source>
</evidence>
<dbReference type="SUPFAM" id="SSF52540">
    <property type="entry name" value="P-loop containing nucleoside triphosphate hydrolases"/>
    <property type="match status" value="1"/>
</dbReference>
<gene>
    <name evidence="3" type="ORF">D9619_011474</name>
</gene>
<dbReference type="Proteomes" id="UP000567179">
    <property type="component" value="Unassembled WGS sequence"/>
</dbReference>
<sequence length="430" mass="48071">MTKPQSSEERLRALFSKVVPNAILNAGGRADDVQCHPGTRERVIEMVETWMGGKADSPDTGSKIMWLSGPAGAGKSAIMQTVAERQKARGHLAPNFFFFREDDTRNHADGLVATLLYQLMESYPALKEVVESVLSATPLILKQSIADQFSKLITSAIDTIARHDAFPITLLVDGLDECKANDQFKKQQQQVLQVLHDLVTRANSPFNVLIASRREPHLIRNFKKLEKSTQFIFLEDDSDANDGIRRFVTDKFLELKATHHLARHLGEQWPSETAINDIVAKSSAQFIYAATVMRFLETSSASPKVMLEIVQGVKPAEDHSPFAQIDAVYSYIFSQVKNKPAVKAILGIHFIMNIPGPRLSVTFTMCLLLYNNLYNLEMLESLISDLTSILRLDTKARNAGLVFYHASLGDYLRDQSRSGVHHVDLEVTVF</sequence>
<dbReference type="Pfam" id="PF24883">
    <property type="entry name" value="NPHP3_N"/>
    <property type="match status" value="1"/>
</dbReference>
<name>A0A8H5BS72_9AGAR</name>
<proteinExistence type="predicted"/>
<accession>A0A8H5BS72</accession>
<dbReference type="AlphaFoldDB" id="A0A8H5BS72"/>
<reference evidence="3 4" key="1">
    <citation type="journal article" date="2020" name="ISME J.">
        <title>Uncovering the hidden diversity of litter-decomposition mechanisms in mushroom-forming fungi.</title>
        <authorList>
            <person name="Floudas D."/>
            <person name="Bentzer J."/>
            <person name="Ahren D."/>
            <person name="Johansson T."/>
            <person name="Persson P."/>
            <person name="Tunlid A."/>
        </authorList>
    </citation>
    <scope>NUCLEOTIDE SEQUENCE [LARGE SCALE GENOMIC DNA]</scope>
    <source>
        <strain evidence="3 4">CBS 101986</strain>
    </source>
</reference>
<comment type="caution">
    <text evidence="3">The sequence shown here is derived from an EMBL/GenBank/DDBJ whole genome shotgun (WGS) entry which is preliminary data.</text>
</comment>
<dbReference type="EMBL" id="JAACJJ010000003">
    <property type="protein sequence ID" value="KAF5328579.1"/>
    <property type="molecule type" value="Genomic_DNA"/>
</dbReference>
<dbReference type="InterPro" id="IPR056884">
    <property type="entry name" value="NPHP3-like_N"/>
</dbReference>
<dbReference type="PANTHER" id="PTHR10039:SF14">
    <property type="entry name" value="NACHT DOMAIN-CONTAINING PROTEIN"/>
    <property type="match status" value="1"/>
</dbReference>
<dbReference type="PROSITE" id="PS50837">
    <property type="entry name" value="NACHT"/>
    <property type="match status" value="1"/>
</dbReference>
<keyword evidence="1" id="KW-0677">Repeat</keyword>
<organism evidence="3 4">
    <name type="scientific">Psilocybe cf. subviscida</name>
    <dbReference type="NCBI Taxonomy" id="2480587"/>
    <lineage>
        <taxon>Eukaryota</taxon>
        <taxon>Fungi</taxon>
        <taxon>Dikarya</taxon>
        <taxon>Basidiomycota</taxon>
        <taxon>Agaricomycotina</taxon>
        <taxon>Agaricomycetes</taxon>
        <taxon>Agaricomycetidae</taxon>
        <taxon>Agaricales</taxon>
        <taxon>Agaricineae</taxon>
        <taxon>Strophariaceae</taxon>
        <taxon>Psilocybe</taxon>
    </lineage>
</organism>
<dbReference type="OrthoDB" id="4760524at2759"/>
<dbReference type="Gene3D" id="3.40.50.300">
    <property type="entry name" value="P-loop containing nucleotide triphosphate hydrolases"/>
    <property type="match status" value="1"/>
</dbReference>
<dbReference type="PANTHER" id="PTHR10039">
    <property type="entry name" value="AMELOGENIN"/>
    <property type="match status" value="1"/>
</dbReference>
<protein>
    <recommendedName>
        <fullName evidence="2">NACHT domain-containing protein</fullName>
    </recommendedName>
</protein>
<evidence type="ECO:0000259" key="2">
    <source>
        <dbReference type="PROSITE" id="PS50837"/>
    </source>
</evidence>
<evidence type="ECO:0000313" key="4">
    <source>
        <dbReference type="Proteomes" id="UP000567179"/>
    </source>
</evidence>
<dbReference type="InterPro" id="IPR027417">
    <property type="entry name" value="P-loop_NTPase"/>
</dbReference>